<gene>
    <name evidence="1" type="ORF">CATMQ487_14800</name>
</gene>
<dbReference type="Proteomes" id="UP001057498">
    <property type="component" value="Chromosome"/>
</dbReference>
<sequence>MQLLEAFERLNHVHGPVTYLDVMAEIPGLHPKSPADRHMVSCTVSEMRRAGELVFDGTRAANSSKTGTGRPMNRWLVATDWRCRKESAGADLAKVFAGWGPAADREG</sequence>
<organism evidence="1 2">
    <name type="scientific">Sphaerotilus microaerophilus</name>
    <dbReference type="NCBI Taxonomy" id="2914710"/>
    <lineage>
        <taxon>Bacteria</taxon>
        <taxon>Pseudomonadati</taxon>
        <taxon>Pseudomonadota</taxon>
        <taxon>Betaproteobacteria</taxon>
        <taxon>Burkholderiales</taxon>
        <taxon>Sphaerotilaceae</taxon>
        <taxon>Sphaerotilus</taxon>
    </lineage>
</organism>
<evidence type="ECO:0000313" key="2">
    <source>
        <dbReference type="Proteomes" id="UP001057498"/>
    </source>
</evidence>
<name>A0ABM7YJP4_9BURK</name>
<dbReference type="EMBL" id="AP025730">
    <property type="protein sequence ID" value="BDI04510.1"/>
    <property type="molecule type" value="Genomic_DNA"/>
</dbReference>
<accession>A0ABM7YJP4</accession>
<proteinExistence type="predicted"/>
<evidence type="ECO:0000313" key="1">
    <source>
        <dbReference type="EMBL" id="BDI04510.1"/>
    </source>
</evidence>
<reference evidence="1" key="1">
    <citation type="submission" date="2022-04" db="EMBL/GenBank/DDBJ databases">
        <title>Whole genome sequence of Sphaerotilus sp. FB-5.</title>
        <authorList>
            <person name="Takeda M."/>
            <person name="Narihara S."/>
            <person name="Akimoto M."/>
            <person name="Akimoto R."/>
            <person name="Nishiyashiki S."/>
            <person name="Murakami T."/>
        </authorList>
    </citation>
    <scope>NUCLEOTIDE SEQUENCE</scope>
    <source>
        <strain evidence="1">FB-5</strain>
    </source>
</reference>
<keyword evidence="2" id="KW-1185">Reference proteome</keyword>
<protein>
    <submittedName>
        <fullName evidence="1">Uncharacterized protein</fullName>
    </submittedName>
</protein>